<evidence type="ECO:0000256" key="2">
    <source>
        <dbReference type="SAM" id="SignalP"/>
    </source>
</evidence>
<feature type="transmembrane region" description="Helical" evidence="1">
    <location>
        <begin position="263"/>
        <end position="284"/>
    </location>
</feature>
<dbReference type="PANTHER" id="PTHR34376:SF2">
    <property type="entry name" value="SERINE PROTEASE INHIBITOR, KAZAL-TYPE FAMILY PROTEIN"/>
    <property type="match status" value="1"/>
</dbReference>
<feature type="chain" id="PRO_5029649866" evidence="2">
    <location>
        <begin position="24"/>
        <end position="305"/>
    </location>
</feature>
<evidence type="ECO:0000313" key="3">
    <source>
        <dbReference type="EnsemblPlants" id="QL05p047742:mrna"/>
    </source>
</evidence>
<accession>A0A7N2LQH7</accession>
<evidence type="ECO:0000313" key="4">
    <source>
        <dbReference type="Proteomes" id="UP000594261"/>
    </source>
</evidence>
<dbReference type="Proteomes" id="UP000594261">
    <property type="component" value="Chromosome 5"/>
</dbReference>
<evidence type="ECO:0000256" key="1">
    <source>
        <dbReference type="SAM" id="Phobius"/>
    </source>
</evidence>
<keyword evidence="2" id="KW-0732">Signal</keyword>
<sequence>MTQFSPLFFIIIVVVISIPTVRSDFDSSTIRLHSEDAADLCGGGGEGPVAASCPVNCFRTDPVCGVDGVTYWCGCADALCAGVKVAKLGFCEVSFWRGQRHLLLWVSMFCSGPRPIGEASDLPDLGDVGMVHVSGIEVPEWILIELGNDCWVVEGHWEGLENQVQSDLLTFITLQSSPNLAYEVCQTLKKVVPFEDNGSCSGSDTEFQGSLQSEKIIDRKASLQNPVSSGGAAEEIYDCSLKESSNHLSAVASGEMEMLQKSMLLLVVMVLMLLGALCSSSSSLKLVTCSSVQGNGSCSLVYDFC</sequence>
<protein>
    <submittedName>
        <fullName evidence="3">Uncharacterized protein</fullName>
    </submittedName>
</protein>
<reference evidence="3 4" key="1">
    <citation type="journal article" date="2016" name="G3 (Bethesda)">
        <title>First Draft Assembly and Annotation of the Genome of a California Endemic Oak Quercus lobata Nee (Fagaceae).</title>
        <authorList>
            <person name="Sork V.L."/>
            <person name="Fitz-Gibbon S.T."/>
            <person name="Puiu D."/>
            <person name="Crepeau M."/>
            <person name="Gugger P.F."/>
            <person name="Sherman R."/>
            <person name="Stevens K."/>
            <person name="Langley C.H."/>
            <person name="Pellegrini M."/>
            <person name="Salzberg S.L."/>
        </authorList>
    </citation>
    <scope>NUCLEOTIDE SEQUENCE [LARGE SCALE GENOMIC DNA]</scope>
    <source>
        <strain evidence="3 4">cv. SW786</strain>
    </source>
</reference>
<keyword evidence="4" id="KW-1185">Reference proteome</keyword>
<keyword evidence="1" id="KW-0812">Transmembrane</keyword>
<dbReference type="AlphaFoldDB" id="A0A7N2LQH7"/>
<proteinExistence type="predicted"/>
<keyword evidence="1" id="KW-1133">Transmembrane helix</keyword>
<dbReference type="EMBL" id="LRBV02000005">
    <property type="status" value="NOT_ANNOTATED_CDS"/>
    <property type="molecule type" value="Genomic_DNA"/>
</dbReference>
<feature type="signal peptide" evidence="2">
    <location>
        <begin position="1"/>
        <end position="23"/>
    </location>
</feature>
<dbReference type="InParanoid" id="A0A7N2LQH7"/>
<dbReference type="PANTHER" id="PTHR34376">
    <property type="entry name" value="SERINE PROTEASE INHIBITOR, KAZAL-TYPE FAMILY PROTEIN"/>
    <property type="match status" value="1"/>
</dbReference>
<name>A0A7N2LQH7_QUELO</name>
<organism evidence="3 4">
    <name type="scientific">Quercus lobata</name>
    <name type="common">Valley oak</name>
    <dbReference type="NCBI Taxonomy" id="97700"/>
    <lineage>
        <taxon>Eukaryota</taxon>
        <taxon>Viridiplantae</taxon>
        <taxon>Streptophyta</taxon>
        <taxon>Embryophyta</taxon>
        <taxon>Tracheophyta</taxon>
        <taxon>Spermatophyta</taxon>
        <taxon>Magnoliopsida</taxon>
        <taxon>eudicotyledons</taxon>
        <taxon>Gunneridae</taxon>
        <taxon>Pentapetalae</taxon>
        <taxon>rosids</taxon>
        <taxon>fabids</taxon>
        <taxon>Fagales</taxon>
        <taxon>Fagaceae</taxon>
        <taxon>Quercus</taxon>
    </lineage>
</organism>
<dbReference type="Gramene" id="QL05p047742:mrna">
    <property type="protein sequence ID" value="QL05p047742:mrna"/>
    <property type="gene ID" value="QL05p047742"/>
</dbReference>
<dbReference type="EnsemblPlants" id="QL05p047742:mrna">
    <property type="protein sequence ID" value="QL05p047742:mrna"/>
    <property type="gene ID" value="QL05p047742"/>
</dbReference>
<keyword evidence="1" id="KW-0472">Membrane</keyword>
<reference evidence="3" key="2">
    <citation type="submission" date="2021-01" db="UniProtKB">
        <authorList>
            <consortium name="EnsemblPlants"/>
        </authorList>
    </citation>
    <scope>IDENTIFICATION</scope>
</reference>